<sequence length="203" mass="21657">MGGAVTNVIRNPEGADHVWTAFSHSGNERNRLFLNRNGSAFSNISGVSGLDTNKDGRSFVIWDFNKDGRPDIALVNANRPLLNFFENKTMVTEPENQFIAVRLIGANHSAQASPGKSNRDGIGSRLSIDTGEQKLLRALSAGEGFASQNGKTMLVGIGKASQALTVEIIWPSGKRQLVKDVAAGSLVICDESNGKATIGVYGQ</sequence>
<dbReference type="KEGG" id="osu:NT6N_31670"/>
<keyword evidence="1" id="KW-0732">Signal</keyword>
<name>A0AAT9FQ67_9BACT</name>
<evidence type="ECO:0000256" key="1">
    <source>
        <dbReference type="ARBA" id="ARBA00022729"/>
    </source>
</evidence>
<dbReference type="EMBL" id="AP026866">
    <property type="protein sequence ID" value="BDS08127.1"/>
    <property type="molecule type" value="Genomic_DNA"/>
</dbReference>
<dbReference type="PANTHER" id="PTHR16026:SF0">
    <property type="entry name" value="CARTILAGE ACIDIC PROTEIN 1"/>
    <property type="match status" value="1"/>
</dbReference>
<dbReference type="PANTHER" id="PTHR16026">
    <property type="entry name" value="CARTILAGE ACIDIC PROTEIN 1"/>
    <property type="match status" value="1"/>
</dbReference>
<proteinExistence type="predicted"/>
<dbReference type="InterPro" id="IPR013517">
    <property type="entry name" value="FG-GAP"/>
</dbReference>
<dbReference type="InterPro" id="IPR011519">
    <property type="entry name" value="UnbV_ASPIC"/>
</dbReference>
<dbReference type="Pfam" id="PF07593">
    <property type="entry name" value="UnbV_ASPIC"/>
    <property type="match status" value="1"/>
</dbReference>
<dbReference type="AlphaFoldDB" id="A0AAT9FQ67"/>
<dbReference type="InterPro" id="IPR027039">
    <property type="entry name" value="Crtac1"/>
</dbReference>
<reference evidence="3" key="1">
    <citation type="submission" date="2024-07" db="EMBL/GenBank/DDBJ databases">
        <title>Complete genome sequence of Verrucomicrobiaceae bacterium NT6N.</title>
        <authorList>
            <person name="Huang C."/>
            <person name="Takami H."/>
            <person name="Hamasaki K."/>
        </authorList>
    </citation>
    <scope>NUCLEOTIDE SEQUENCE</scope>
    <source>
        <strain evidence="3">NT6N</strain>
    </source>
</reference>
<evidence type="ECO:0000313" key="3">
    <source>
        <dbReference type="EMBL" id="BDS08127.1"/>
    </source>
</evidence>
<accession>A0AAT9FQ67</accession>
<protein>
    <recommendedName>
        <fullName evidence="2">ASPIC/UnbV domain-containing protein</fullName>
    </recommendedName>
</protein>
<dbReference type="Pfam" id="PF13517">
    <property type="entry name" value="FG-GAP_3"/>
    <property type="match status" value="1"/>
</dbReference>
<organism evidence="3">
    <name type="scientific">Oceaniferula spumae</name>
    <dbReference type="NCBI Taxonomy" id="2979115"/>
    <lineage>
        <taxon>Bacteria</taxon>
        <taxon>Pseudomonadati</taxon>
        <taxon>Verrucomicrobiota</taxon>
        <taxon>Verrucomicrobiia</taxon>
        <taxon>Verrucomicrobiales</taxon>
        <taxon>Verrucomicrobiaceae</taxon>
        <taxon>Oceaniferula</taxon>
    </lineage>
</organism>
<feature type="domain" description="ASPIC/UnbV" evidence="2">
    <location>
        <begin position="121"/>
        <end position="185"/>
    </location>
</feature>
<gene>
    <name evidence="3" type="ORF">NT6N_31670</name>
</gene>
<dbReference type="InterPro" id="IPR028994">
    <property type="entry name" value="Integrin_alpha_N"/>
</dbReference>
<evidence type="ECO:0000259" key="2">
    <source>
        <dbReference type="Pfam" id="PF07593"/>
    </source>
</evidence>
<dbReference type="SUPFAM" id="SSF69318">
    <property type="entry name" value="Integrin alpha N-terminal domain"/>
    <property type="match status" value="1"/>
</dbReference>